<dbReference type="GO" id="GO:0005615">
    <property type="term" value="C:extracellular space"/>
    <property type="evidence" value="ECO:0007669"/>
    <property type="project" value="TreeGrafter"/>
</dbReference>
<dbReference type="Gene3D" id="2.60.40.1940">
    <property type="match status" value="1"/>
</dbReference>
<keyword evidence="3" id="KW-1015">Disulfide bond</keyword>
<dbReference type="Gene3D" id="2.60.40.1930">
    <property type="match status" value="1"/>
</dbReference>
<feature type="domain" description="Macroglobulin" evidence="4">
    <location>
        <begin position="156"/>
        <end position="237"/>
    </location>
</feature>
<dbReference type="OrthoDB" id="9049045at2759"/>
<comment type="subcellular location">
    <subcellularLocation>
        <location evidence="1">Secreted</location>
    </subcellularLocation>
</comment>
<dbReference type="Pfam" id="PF17791">
    <property type="entry name" value="MG3"/>
    <property type="match status" value="1"/>
</dbReference>
<dbReference type="FunFam" id="2.60.40.1940:FF:000001">
    <property type="entry name" value="Complement component C3"/>
    <property type="match status" value="1"/>
</dbReference>
<reference evidence="5" key="1">
    <citation type="submission" date="2017-08" db="EMBL/GenBank/DDBJ databases">
        <title>Assembly of the North American Bullfrog Genome.</title>
        <authorList>
            <person name="Warren R.L."/>
            <person name="Vandervalk B.P."/>
            <person name="Kucuk E."/>
            <person name="Birol I."/>
            <person name="Helbing C."/>
            <person name="Pandoh P."/>
            <person name="Behsaz B."/>
            <person name="Mohamadi H."/>
            <person name="Chu J."/>
            <person name="Jackman S."/>
            <person name="Hammond S.A."/>
            <person name="Veldhoen N."/>
            <person name="Kirk H."/>
            <person name="Zhao Y."/>
            <person name="Coope R."/>
            <person name="Pleasance S."/>
            <person name="Moore R."/>
            <person name="Holt R."/>
        </authorList>
    </citation>
    <scope>NUCLEOTIDE SEQUENCE</scope>
    <source>
        <strain evidence="5">Bruno</strain>
        <tissue evidence="5">Liver</tissue>
    </source>
</reference>
<dbReference type="EMBL" id="KV926385">
    <property type="protein sequence ID" value="PIO37208.1"/>
    <property type="molecule type" value="Genomic_DNA"/>
</dbReference>
<sequence length="265" mass="29948">MEWKKEDKAPNDVAVVMYLRNQKTYDDCSQRYSLTLQARNNHIDKQTIELTPTKCQLDERRSSRYVQLIMTSAVLGAKPNVVSIPVSFKRGYIFIQTDKSNAEGLKVSKTQKISKTSVVTDKLAIPDISTTGVWRISAYFTSTPESNFTTEFEVKKYVLPNFEVKIVPELPYFQINKAQLKIKVEARFVYGEPVNGVVHVRVGIIDQTGRKMMLQGLEQQVKMEDGEGTIQISKGDILKKIAQPVENLVGSTFYITATVLEKASL</sequence>
<protein>
    <recommendedName>
        <fullName evidence="4">Macroglobulin domain-containing protein</fullName>
    </recommendedName>
</protein>
<evidence type="ECO:0000259" key="4">
    <source>
        <dbReference type="Pfam" id="PF17791"/>
    </source>
</evidence>
<organism evidence="5">
    <name type="scientific">Aquarana catesbeiana</name>
    <name type="common">American bullfrog</name>
    <name type="synonym">Rana catesbeiana</name>
    <dbReference type="NCBI Taxonomy" id="8400"/>
    <lineage>
        <taxon>Eukaryota</taxon>
        <taxon>Metazoa</taxon>
        <taxon>Chordata</taxon>
        <taxon>Craniata</taxon>
        <taxon>Vertebrata</taxon>
        <taxon>Euteleostomi</taxon>
        <taxon>Amphibia</taxon>
        <taxon>Batrachia</taxon>
        <taxon>Anura</taxon>
        <taxon>Neobatrachia</taxon>
        <taxon>Ranoidea</taxon>
        <taxon>Ranidae</taxon>
        <taxon>Aquarana</taxon>
    </lineage>
</organism>
<evidence type="ECO:0000256" key="1">
    <source>
        <dbReference type="ARBA" id="ARBA00004613"/>
    </source>
</evidence>
<proteinExistence type="predicted"/>
<evidence type="ECO:0000313" key="5">
    <source>
        <dbReference type="EMBL" id="PIO37208.1"/>
    </source>
</evidence>
<feature type="non-terminal residue" evidence="5">
    <location>
        <position position="265"/>
    </location>
</feature>
<accession>A0A2G9SAJ3</accession>
<name>A0A2G9SAJ3_AQUCT</name>
<dbReference type="InterPro" id="IPR041555">
    <property type="entry name" value="MG3"/>
</dbReference>
<gene>
    <name evidence="5" type="ORF">AB205_0110780</name>
</gene>
<dbReference type="GO" id="GO:0006956">
    <property type="term" value="P:complement activation"/>
    <property type="evidence" value="ECO:0007669"/>
    <property type="project" value="TreeGrafter"/>
</dbReference>
<keyword evidence="2" id="KW-0964">Secreted</keyword>
<evidence type="ECO:0000256" key="2">
    <source>
        <dbReference type="ARBA" id="ARBA00022525"/>
    </source>
</evidence>
<dbReference type="AlphaFoldDB" id="A0A2G9SAJ3"/>
<evidence type="ECO:0000256" key="3">
    <source>
        <dbReference type="ARBA" id="ARBA00023157"/>
    </source>
</evidence>
<dbReference type="InterPro" id="IPR050473">
    <property type="entry name" value="A2M/Complement_sys"/>
</dbReference>
<dbReference type="PANTHER" id="PTHR11412:SF86">
    <property type="entry name" value="COMPLEMENT C4-A-RELATED"/>
    <property type="match status" value="1"/>
</dbReference>
<dbReference type="PANTHER" id="PTHR11412">
    <property type="entry name" value="MACROGLOBULIN / COMPLEMENT"/>
    <property type="match status" value="1"/>
</dbReference>